<dbReference type="PANTHER" id="PTHR45890">
    <property type="entry name" value="AARF DOMAIN CONTAINING KINASE 2 (PREDICTED)"/>
    <property type="match status" value="1"/>
</dbReference>
<comment type="similarity">
    <text evidence="1">Belongs to the protein kinase superfamily. ADCK protein kinase family.</text>
</comment>
<evidence type="ECO:0000256" key="2">
    <source>
        <dbReference type="SAM" id="MobiDB-lite"/>
    </source>
</evidence>
<feature type="domain" description="ABC1 atypical kinase-like" evidence="4">
    <location>
        <begin position="424"/>
        <end position="649"/>
    </location>
</feature>
<evidence type="ECO:0000259" key="4">
    <source>
        <dbReference type="Pfam" id="PF03109"/>
    </source>
</evidence>
<dbReference type="SUPFAM" id="SSF56112">
    <property type="entry name" value="Protein kinase-like (PK-like)"/>
    <property type="match status" value="1"/>
</dbReference>
<feature type="compositionally biased region" description="Low complexity" evidence="2">
    <location>
        <begin position="373"/>
        <end position="383"/>
    </location>
</feature>
<keyword evidence="6" id="KW-1185">Reference proteome</keyword>
<feature type="transmembrane region" description="Helical" evidence="3">
    <location>
        <begin position="12"/>
        <end position="32"/>
    </location>
</feature>
<accession>A0AAW0UMJ5</accession>
<evidence type="ECO:0000313" key="5">
    <source>
        <dbReference type="EMBL" id="KAK8401086.1"/>
    </source>
</evidence>
<keyword evidence="3" id="KW-0812">Transmembrane</keyword>
<dbReference type="EMBL" id="JARAKH010000009">
    <property type="protein sequence ID" value="KAK8401086.1"/>
    <property type="molecule type" value="Genomic_DNA"/>
</dbReference>
<dbReference type="InterPro" id="IPR004147">
    <property type="entry name" value="ABC1_dom"/>
</dbReference>
<proteinExistence type="inferred from homology"/>
<reference evidence="5 6" key="1">
    <citation type="submission" date="2023-03" db="EMBL/GenBank/DDBJ databases">
        <title>High-quality genome of Scylla paramamosain provides insights in environmental adaptation.</title>
        <authorList>
            <person name="Zhang L."/>
        </authorList>
    </citation>
    <scope>NUCLEOTIDE SEQUENCE [LARGE SCALE GENOMIC DNA]</scope>
    <source>
        <strain evidence="5">LZ_2023a</strain>
        <tissue evidence="5">Muscle</tissue>
    </source>
</reference>
<dbReference type="Proteomes" id="UP001487740">
    <property type="component" value="Unassembled WGS sequence"/>
</dbReference>
<gene>
    <name evidence="5" type="ORF">O3P69_002689</name>
</gene>
<dbReference type="PANTHER" id="PTHR45890:SF1">
    <property type="entry name" value="AARF DOMAIN CONTAINING KINASE 2"/>
    <property type="match status" value="1"/>
</dbReference>
<dbReference type="InterPro" id="IPR011009">
    <property type="entry name" value="Kinase-like_dom_sf"/>
</dbReference>
<keyword evidence="3" id="KW-0472">Membrane</keyword>
<keyword evidence="3" id="KW-1133">Transmembrane helix</keyword>
<organism evidence="5 6">
    <name type="scientific">Scylla paramamosain</name>
    <name type="common">Mud crab</name>
    <dbReference type="NCBI Taxonomy" id="85552"/>
    <lineage>
        <taxon>Eukaryota</taxon>
        <taxon>Metazoa</taxon>
        <taxon>Ecdysozoa</taxon>
        <taxon>Arthropoda</taxon>
        <taxon>Crustacea</taxon>
        <taxon>Multicrustacea</taxon>
        <taxon>Malacostraca</taxon>
        <taxon>Eumalacostraca</taxon>
        <taxon>Eucarida</taxon>
        <taxon>Decapoda</taxon>
        <taxon>Pleocyemata</taxon>
        <taxon>Brachyura</taxon>
        <taxon>Eubrachyura</taxon>
        <taxon>Portunoidea</taxon>
        <taxon>Portunidae</taxon>
        <taxon>Portuninae</taxon>
        <taxon>Scylla</taxon>
    </lineage>
</organism>
<evidence type="ECO:0000256" key="1">
    <source>
        <dbReference type="ARBA" id="ARBA00009670"/>
    </source>
</evidence>
<evidence type="ECO:0000313" key="6">
    <source>
        <dbReference type="Proteomes" id="UP001487740"/>
    </source>
</evidence>
<dbReference type="CDD" id="cd13971">
    <property type="entry name" value="ADCK2-like"/>
    <property type="match status" value="1"/>
</dbReference>
<sequence>MSLHKLSCWRAAIVYGVLGDGNVLFVMAVRTLSRVISLTAVRNALLQPFHHGLPLPVPSHYLSQSLTAHSACQPQSLGRLYGKGTVCFQLSPGVRIKSAETYCQTIASCRNARKNLVQGIQRAVRKACRTSVKRSRMAWRTTSLGMAFLAPSLMHETEKPVPVQVVQPEVKRKKRGWWSQLFANVYEFLCVCLRALRLLGTFTPILMLYPVTYLGKTATDTWWGLLLTAIEFSGPILIKLGQWASTRRDLFPDTCCSQFSRLQRRIKPHSWRFTRHQMKRAFGPNWRKVFVKFDNDGNPIGSGCVAQVYKVWMSAEAIPDEELLEEILAEMDDEGSILEDSEEPSSAPEVRKELPSVDTLPSEESEMDVSPYQAEDAAQAQAQEAEDIEDAPTHQLVEEWQEAELDKSLPVSEGPLEDMEGLVPVAVKVLHPSIAETFRRDLRILKACASFVTILVPPLRWLSLPQCVEEFGQVLAAQIDLRVEAHNLENFSENFADVPFIKFPRPLRPYVTSKVLVETFEEGEAMLDVMRAPEESDTSQLKKRLAEIGVDALLKMVFVDNLVHGDLHPGNLLVQNITSGTATGDQVRVMMVDIGCDTFVMDVQPDPNPLRICFLDCGVTSRLTEQNLARIRAVFKQVVIGDGESVAELFLEHSEHECADHQAFKEDVDGLVQAARESTVSLSQVDVGVLLQQVLGVLLKHKVRLESAFSAVVLAIFVLEGLGRALDPDMDILERARPILVTDKLL</sequence>
<comment type="caution">
    <text evidence="5">The sequence shown here is derived from an EMBL/GenBank/DDBJ whole genome shotgun (WGS) entry which is preliminary data.</text>
</comment>
<dbReference type="GO" id="GO:0005739">
    <property type="term" value="C:mitochondrion"/>
    <property type="evidence" value="ECO:0007669"/>
    <property type="project" value="TreeGrafter"/>
</dbReference>
<dbReference type="InterPro" id="IPR044095">
    <property type="entry name" value="ADCK2_dom"/>
</dbReference>
<dbReference type="Pfam" id="PF03109">
    <property type="entry name" value="ABC1"/>
    <property type="match status" value="1"/>
</dbReference>
<name>A0AAW0UMJ5_SCYPA</name>
<dbReference type="InterPro" id="IPR052402">
    <property type="entry name" value="ADCK_kinase"/>
</dbReference>
<feature type="region of interest" description="Disordered" evidence="2">
    <location>
        <begin position="335"/>
        <end position="389"/>
    </location>
</feature>
<evidence type="ECO:0000256" key="3">
    <source>
        <dbReference type="SAM" id="Phobius"/>
    </source>
</evidence>
<dbReference type="AlphaFoldDB" id="A0AAW0UMJ5"/>
<protein>
    <recommendedName>
        <fullName evidence="4">ABC1 atypical kinase-like domain-containing protein</fullName>
    </recommendedName>
</protein>